<evidence type="ECO:0000313" key="1">
    <source>
        <dbReference type="EMBL" id="QUV95816.1"/>
    </source>
</evidence>
<sequence length="271" mass="30018">MTTQYASIVEHIFSEKYEAGASEVSFTRANIVMAAQALGVELPKNLGDVIYSFRYRTPLPPSVSGTAPSGKAWMIQPAGRSRYRFVLVNADLARIVPDPNLTETKIPDATPGLVSRYALDDEQALLAKVRYNRLIDMFTGAVCYSLQNHLRTTVPGIGQIETDELYVGVDRHGVHYVFPVQAKGSQRKGSQGQASLVQVEQDDAMCASKFPGLLCRPIVAQFIQPDLVALLMFGRTDSGELVLMAEKHYRLTPADQVTPEDLQRYREPLEN</sequence>
<organism evidence="1 2">
    <name type="scientific">Chloracidobacterium sp. N</name>
    <dbReference type="NCBI Taxonomy" id="2821540"/>
    <lineage>
        <taxon>Bacteria</taxon>
        <taxon>Pseudomonadati</taxon>
        <taxon>Acidobacteriota</taxon>
        <taxon>Terriglobia</taxon>
        <taxon>Terriglobales</taxon>
        <taxon>Acidobacteriaceae</taxon>
        <taxon>Chloracidobacterium</taxon>
        <taxon>Chloracidobacterium aggregatum</taxon>
    </lineage>
</organism>
<name>A0ABX8B880_9BACT</name>
<evidence type="ECO:0000313" key="2">
    <source>
        <dbReference type="Proteomes" id="UP000677668"/>
    </source>
</evidence>
<reference evidence="1 2" key="1">
    <citation type="submission" date="2021-03" db="EMBL/GenBank/DDBJ databases">
        <title>Genomic and phenotypic characterization of Chloracidobacterium isolates provides evidence for multiple species.</title>
        <authorList>
            <person name="Saini M.K."/>
            <person name="Costas A.M.G."/>
            <person name="Tank M."/>
            <person name="Bryant D.A."/>
        </authorList>
    </citation>
    <scope>NUCLEOTIDE SEQUENCE [LARGE SCALE GENOMIC DNA]</scope>
    <source>
        <strain evidence="1 2">N</strain>
    </source>
</reference>
<keyword evidence="1" id="KW-0378">Hydrolase</keyword>
<dbReference type="GO" id="GO:0004519">
    <property type="term" value="F:endonuclease activity"/>
    <property type="evidence" value="ECO:0007669"/>
    <property type="project" value="UniProtKB-KW"/>
</dbReference>
<dbReference type="Proteomes" id="UP000677668">
    <property type="component" value="Chromosome 2"/>
</dbReference>
<keyword evidence="1" id="KW-0255">Endonuclease</keyword>
<keyword evidence="1" id="KW-0540">Nuclease</keyword>
<gene>
    <name evidence="1" type="ORF">J8C05_12790</name>
</gene>
<accession>A0ABX8B880</accession>
<protein>
    <submittedName>
        <fullName evidence="1">Endonuclease</fullName>
    </submittedName>
</protein>
<keyword evidence="2" id="KW-1185">Reference proteome</keyword>
<dbReference type="EMBL" id="CP072643">
    <property type="protein sequence ID" value="QUV95816.1"/>
    <property type="molecule type" value="Genomic_DNA"/>
</dbReference>
<proteinExistence type="predicted"/>